<accession>A0AAD1K909</accession>
<dbReference type="InterPro" id="IPR026267">
    <property type="entry name" value="YgjV"/>
</dbReference>
<keyword evidence="1" id="KW-0812">Transmembrane</keyword>
<evidence type="ECO:0000256" key="1">
    <source>
        <dbReference type="SAM" id="Phobius"/>
    </source>
</evidence>
<dbReference type="AlphaFoldDB" id="A0AAD1K909"/>
<protein>
    <submittedName>
        <fullName evidence="2">Membrane protein</fullName>
    </submittedName>
</protein>
<keyword evidence="1" id="KW-0472">Membrane</keyword>
<feature type="transmembrane region" description="Helical" evidence="1">
    <location>
        <begin position="130"/>
        <end position="155"/>
    </location>
</feature>
<feature type="transmembrane region" description="Helical" evidence="1">
    <location>
        <begin position="79"/>
        <end position="96"/>
    </location>
</feature>
<evidence type="ECO:0000313" key="3">
    <source>
        <dbReference type="Proteomes" id="UP000825078"/>
    </source>
</evidence>
<dbReference type="EMBL" id="AP024613">
    <property type="protein sequence ID" value="BCV44171.1"/>
    <property type="molecule type" value="Genomic_DNA"/>
</dbReference>
<feature type="transmembrane region" description="Helical" evidence="1">
    <location>
        <begin position="6"/>
        <end position="23"/>
    </location>
</feature>
<dbReference type="PIRSF" id="PIRSF011443">
    <property type="entry name" value="YgjV"/>
    <property type="match status" value="1"/>
</dbReference>
<sequence length="173" mass="19395">MLSIFVISQLLVTLALFSDLLSFQFRHRRAVLACLVVSGLLISAHFILLNHWSPAILMLVASVRFFVSIFTVDRRLMWLFMAASVTAVALSFNQWLDLLSLAGSLLQTRAAFCRDDKRLRELMFVGSGCWLLNNILLGSPMAVLMESVFIGSNLLGYYRFYLRRKGSAPAQGG</sequence>
<feature type="transmembrane region" description="Helical" evidence="1">
    <location>
        <begin position="55"/>
        <end position="72"/>
    </location>
</feature>
<gene>
    <name evidence="2" type="ORF">TUM17379_11890</name>
</gene>
<evidence type="ECO:0000313" key="2">
    <source>
        <dbReference type="EMBL" id="BCV44171.1"/>
    </source>
</evidence>
<dbReference type="InterPro" id="IPR019629">
    <property type="entry name" value="Uncharacterised_HI1736/YgjV"/>
</dbReference>
<organism evidence="2 3">
    <name type="scientific">Shewanella algae</name>
    <dbReference type="NCBI Taxonomy" id="38313"/>
    <lineage>
        <taxon>Bacteria</taxon>
        <taxon>Pseudomonadati</taxon>
        <taxon>Pseudomonadota</taxon>
        <taxon>Gammaproteobacteria</taxon>
        <taxon>Alteromonadales</taxon>
        <taxon>Shewanellaceae</taxon>
        <taxon>Shewanella</taxon>
    </lineage>
</organism>
<proteinExistence type="predicted"/>
<keyword evidence="1" id="KW-1133">Transmembrane helix</keyword>
<reference evidence="2" key="1">
    <citation type="submission" date="2021-05" db="EMBL/GenBank/DDBJ databases">
        <title>Molecular characterization for Shewanella algae harboring chromosomal blaOXA-55-like strains isolated from clinical and environment sample.</title>
        <authorList>
            <person name="Ohama Y."/>
            <person name="Aoki K."/>
            <person name="Harada S."/>
            <person name="Moriya K."/>
            <person name="Ishii Y."/>
            <person name="Tateda K."/>
        </authorList>
    </citation>
    <scope>NUCLEOTIDE SEQUENCE</scope>
    <source>
        <strain evidence="2">TUM17379</strain>
    </source>
</reference>
<dbReference type="Pfam" id="PF10688">
    <property type="entry name" value="Imp-YgjV"/>
    <property type="match status" value="1"/>
</dbReference>
<feature type="transmembrane region" description="Helical" evidence="1">
    <location>
        <begin position="30"/>
        <end position="49"/>
    </location>
</feature>
<dbReference type="Proteomes" id="UP000825078">
    <property type="component" value="Chromosome"/>
</dbReference>
<name>A0AAD1K909_9GAMM</name>